<proteinExistence type="predicted"/>
<keyword evidence="3" id="KW-1185">Reference proteome</keyword>
<keyword evidence="1" id="KW-1133">Transmembrane helix</keyword>
<feature type="transmembrane region" description="Helical" evidence="1">
    <location>
        <begin position="188"/>
        <end position="211"/>
    </location>
</feature>
<evidence type="ECO:0000313" key="3">
    <source>
        <dbReference type="Proteomes" id="UP001230268"/>
    </source>
</evidence>
<feature type="transmembrane region" description="Helical" evidence="1">
    <location>
        <begin position="277"/>
        <end position="293"/>
    </location>
</feature>
<gene>
    <name evidence="2" type="ORF">BgAZ_303750</name>
</gene>
<reference evidence="2" key="1">
    <citation type="submission" date="2023-08" db="EMBL/GenBank/DDBJ databases">
        <title>Draft sequence of the Babesia gibsoni genome.</title>
        <authorList>
            <person name="Yamagishi J.Y."/>
            <person name="Xuan X.X."/>
        </authorList>
    </citation>
    <scope>NUCLEOTIDE SEQUENCE</scope>
    <source>
        <strain evidence="2">Azabu</strain>
    </source>
</reference>
<feature type="transmembrane region" description="Helical" evidence="1">
    <location>
        <begin position="83"/>
        <end position="99"/>
    </location>
</feature>
<evidence type="ECO:0000256" key="1">
    <source>
        <dbReference type="SAM" id="Phobius"/>
    </source>
</evidence>
<feature type="transmembrane region" description="Helical" evidence="1">
    <location>
        <begin position="1232"/>
        <end position="1252"/>
    </location>
</feature>
<accession>A0AAD8LR38</accession>
<sequence length="1737" mass="196275">MLDLHLPSRLCDLSCILLGICASLIHPLSNFDIYLLLRYMDIDSIYAQGVWYFFRRFNFMIGVLATLFILTFATANRRDVKRCSWLLFYLYGCLLWMLKPDQYGVVTLTQSFQWLLCGVSVLSNVLQSLSIFYIFDPDAPRGNSCRGSRLVLFTSGYIFSGPFVRFLSYGSTSMDHVYAMGTTEILKILRSTMLVYVGLTFCCALTITVLIRCHWEGPCADYLPLTIGGTVSFILNYDNWKLLFKSALGWSLAPFCGILMSISILNASMRQTSDATTGHYVAFLVYLLSWLFVQHFERKRINFNIDTEMLKIALSDELSKYKKAFAVPDGDKNFKKNNGVSSRHGKLAARLLKNEQPWMLLPHGFWTKWCDEDARDNKTTLQCMEMYVKLLECKQHIENCGYPDACDVMMTQSESTELKCSLLLDIRCRMLWELTCLCNRYEAIAASIPSMNSKCPYKSAPCRFDSLLCSVQYCLGCCQGLKHYKCKNCLYRSSDILGSIMIVVKGTFDRIVARGKYLSKSLGSSWHKDVYTFCNETMVDALRHLEECMGELFVMLLYARLMEEWLFCCRAIQMIDKCLNTILEYSCSRGELCEHFDVCNNSSGTNCRSADSSNSSAETTECTSTQQSQIASKGSKRSNVPEPCGCRLARKLFECVLMLHRKQCDAGELILQGHCDSLDKAMPNMSHVRAVALLSNSYLTLTRSAKNGSGVCSQCQSPSNNCGSTCLHFDPHVDELLDELIDDLDKHEKADRLLSTIISLIASVDKSNLSKKLVRPKKVTIIGKLLSELLFGSFNVALSVASAVLGTPKFEYKRQHCCCTELSCKCCNKSNEKPCPQCLGCCEGDCCDDCKNKGCCSQAESGTAGSCGACSGCSECECPCPNLGTQPTILCCNICNCKSGCCGETSCGTTTCCKKTLVCLAKKACCLIHGLSCCWVVFVKSLCCDTGNKYLMKNLCCFQTYIQNMKSFCQGNGGSSSTTTCCTNNGKGDTCINKNTVTLLQALFKPVSHSGCNNQNECPNNCIWCCSLKCCCKEEKCKCCCGEDNCRYTPKQIFNRLKCISGKYKAITCTLQCICWPTTIIENAKRCYYAYCHYICCYYEEIHCRLYTLIACAQKIACKLKKCVTAVKTKQEENYKALESCIQHLQSKIWIVGAKDKKLNAAMDAQFALMGKNSKLMDEIDEFTKTLHKKVGRTRRYIDTTKRSIYLDSLKDVLCRIMYIGKDRCATPLEEWSTLFLRIYVVWIFCLVFKGISVDLLPHFGISGHHTFYKTAGYALSIVSSYLLMSGFSTMAKLPRQAGYLINVVVMLGMVMTICFSWVLQGFAYRSYMIGQFKQYQHEYRVVYPDYANPPRIRCGEIYDGFVSLVKADAKGISDFVYLKDVVYNSDPYGLGHSSRFNMHSTPSCNMIFRWTDKHTAYHARVDVLSRDIRDLTLFFDYIAFKMTMKHHWYFLTDVPMGRNIPYTFDLMWNAWLKGNTVTEGHQKVRDARLEALENVSNGILSECEGERRCLLNLEAKLRNFQKAQSAEMGRRCIDIQFLPDTVKFPFQRDSIVTLFEDEYRLLWDDYTRNHEDDVSEGPSSQQSATIEDLSQMISDWTKRTNDICKSKYGGNAYCLAIVSQLANNFDGFLKTLSDGKEFDTVEELLQFYEAYSQSPSHVEFKAPCNNIDGELCSLLPSNAENDFSLVESANANQPMEVMGGRRQNAKTTFNTYLLGEWIKKQGVHIPSSALEMMLKG</sequence>
<dbReference type="Proteomes" id="UP001230268">
    <property type="component" value="Unassembled WGS sequence"/>
</dbReference>
<feature type="transmembrane region" description="Helical" evidence="1">
    <location>
        <begin position="57"/>
        <end position="76"/>
    </location>
</feature>
<name>A0AAD8LR38_BABGI</name>
<feature type="transmembrane region" description="Helical" evidence="1">
    <location>
        <begin position="12"/>
        <end position="37"/>
    </location>
</feature>
<keyword evidence="1" id="KW-0812">Transmembrane</keyword>
<evidence type="ECO:0000313" key="2">
    <source>
        <dbReference type="EMBL" id="KAK1442857.1"/>
    </source>
</evidence>
<organism evidence="2 3">
    <name type="scientific">Babesia gibsoni</name>
    <dbReference type="NCBI Taxonomy" id="33632"/>
    <lineage>
        <taxon>Eukaryota</taxon>
        <taxon>Sar</taxon>
        <taxon>Alveolata</taxon>
        <taxon>Apicomplexa</taxon>
        <taxon>Aconoidasida</taxon>
        <taxon>Piroplasmida</taxon>
        <taxon>Babesiidae</taxon>
        <taxon>Babesia</taxon>
    </lineage>
</organism>
<dbReference type="EMBL" id="JAVEPI010000003">
    <property type="protein sequence ID" value="KAK1442857.1"/>
    <property type="molecule type" value="Genomic_DNA"/>
</dbReference>
<protein>
    <submittedName>
        <fullName evidence="2">Uncharacterized protein</fullName>
    </submittedName>
</protein>
<feature type="transmembrane region" description="Helical" evidence="1">
    <location>
        <begin position="1298"/>
        <end position="1320"/>
    </location>
</feature>
<keyword evidence="1" id="KW-0472">Membrane</keyword>
<feature type="transmembrane region" description="Helical" evidence="1">
    <location>
        <begin position="247"/>
        <end position="265"/>
    </location>
</feature>
<comment type="caution">
    <text evidence="2">The sequence shown here is derived from an EMBL/GenBank/DDBJ whole genome shotgun (WGS) entry which is preliminary data.</text>
</comment>
<feature type="transmembrane region" description="Helical" evidence="1">
    <location>
        <begin position="218"/>
        <end position="235"/>
    </location>
</feature>
<feature type="transmembrane region" description="Helical" evidence="1">
    <location>
        <begin position="147"/>
        <end position="168"/>
    </location>
</feature>
<feature type="transmembrane region" description="Helical" evidence="1">
    <location>
        <begin position="111"/>
        <end position="135"/>
    </location>
</feature>